<evidence type="ECO:0000313" key="1">
    <source>
        <dbReference type="EMBL" id="KAI2655675.1"/>
    </source>
</evidence>
<comment type="caution">
    <text evidence="1">The sequence shown here is derived from an EMBL/GenBank/DDBJ whole genome shotgun (WGS) entry which is preliminary data.</text>
</comment>
<dbReference type="EMBL" id="JACTAM010000016">
    <property type="protein sequence ID" value="KAI2655675.1"/>
    <property type="molecule type" value="Genomic_DNA"/>
</dbReference>
<reference evidence="1 2" key="1">
    <citation type="submission" date="2022-01" db="EMBL/GenBank/DDBJ databases">
        <title>A high-quality chromosome-level genome assembly of rohu carp, Labeo rohita.</title>
        <authorList>
            <person name="Arick M.A. II"/>
            <person name="Hsu C.-Y."/>
            <person name="Magbanua Z."/>
            <person name="Pechanova O."/>
            <person name="Grover C."/>
            <person name="Miller E."/>
            <person name="Thrash A."/>
            <person name="Ezzel L."/>
            <person name="Alam S."/>
            <person name="Benzie J."/>
            <person name="Hamilton M."/>
            <person name="Karsi A."/>
            <person name="Lawrence M.L."/>
            <person name="Peterson D.G."/>
        </authorList>
    </citation>
    <scope>NUCLEOTIDE SEQUENCE [LARGE SCALE GENOMIC DNA]</scope>
    <source>
        <strain evidence="2">BAU-BD-2019</strain>
        <tissue evidence="1">Blood</tissue>
    </source>
</reference>
<name>A0ABQ8LYF4_LABRO</name>
<organism evidence="1 2">
    <name type="scientific">Labeo rohita</name>
    <name type="common">Indian major carp</name>
    <name type="synonym">Cyprinus rohita</name>
    <dbReference type="NCBI Taxonomy" id="84645"/>
    <lineage>
        <taxon>Eukaryota</taxon>
        <taxon>Metazoa</taxon>
        <taxon>Chordata</taxon>
        <taxon>Craniata</taxon>
        <taxon>Vertebrata</taxon>
        <taxon>Euteleostomi</taxon>
        <taxon>Actinopterygii</taxon>
        <taxon>Neopterygii</taxon>
        <taxon>Teleostei</taxon>
        <taxon>Ostariophysi</taxon>
        <taxon>Cypriniformes</taxon>
        <taxon>Cyprinidae</taxon>
        <taxon>Labeoninae</taxon>
        <taxon>Labeonini</taxon>
        <taxon>Labeo</taxon>
    </lineage>
</organism>
<sequence>MGLNEKRYGAMPAVEQTLASDLSPSSASFLKAPKFPTKPLKQTFGLVWKAYTVAGQAGLCLHTMAVLQAYQANLLKDLDEKKGKESDVVAELCLATDLLFQATKETWVVTLLR</sequence>
<proteinExistence type="predicted"/>
<keyword evidence="2" id="KW-1185">Reference proteome</keyword>
<gene>
    <name evidence="1" type="ORF">H4Q32_024271</name>
</gene>
<accession>A0ABQ8LYF4</accession>
<protein>
    <submittedName>
        <fullName evidence="1">Glycerol kinase</fullName>
    </submittedName>
</protein>
<evidence type="ECO:0000313" key="2">
    <source>
        <dbReference type="Proteomes" id="UP000830375"/>
    </source>
</evidence>
<keyword evidence="1" id="KW-0808">Transferase</keyword>
<keyword evidence="1" id="KW-0418">Kinase</keyword>
<dbReference type="Proteomes" id="UP000830375">
    <property type="component" value="Unassembled WGS sequence"/>
</dbReference>
<dbReference type="GO" id="GO:0016301">
    <property type="term" value="F:kinase activity"/>
    <property type="evidence" value="ECO:0007669"/>
    <property type="project" value="UniProtKB-KW"/>
</dbReference>